<dbReference type="Proteomes" id="UP000241854">
    <property type="component" value="Chromosome"/>
</dbReference>
<evidence type="ECO:0000313" key="2">
    <source>
        <dbReference type="Proteomes" id="UP000241854"/>
    </source>
</evidence>
<dbReference type="AlphaFoldDB" id="A0A2R4NY65"/>
<proteinExistence type="predicted"/>
<organism evidence="1 2">
    <name type="scientific">Campylobacter concisus</name>
    <dbReference type="NCBI Taxonomy" id="199"/>
    <lineage>
        <taxon>Bacteria</taxon>
        <taxon>Pseudomonadati</taxon>
        <taxon>Campylobacterota</taxon>
        <taxon>Epsilonproteobacteria</taxon>
        <taxon>Campylobacterales</taxon>
        <taxon>Campylobacteraceae</taxon>
        <taxon>Campylobacter</taxon>
    </lineage>
</organism>
<protein>
    <submittedName>
        <fullName evidence="1">Uncharacterized protein</fullName>
    </submittedName>
</protein>
<dbReference type="EMBL" id="CP021642">
    <property type="protein sequence ID" value="AVX43366.1"/>
    <property type="molecule type" value="Genomic_DNA"/>
</dbReference>
<evidence type="ECO:0000313" key="1">
    <source>
        <dbReference type="EMBL" id="AVX43366.1"/>
    </source>
</evidence>
<gene>
    <name evidence="1" type="ORF">CCS77_0305</name>
</gene>
<name>A0A2R4NY65_9BACT</name>
<accession>A0A2R4NY65</accession>
<reference evidence="1 2" key="1">
    <citation type="journal article" date="2018" name="Emerg. Microbes Infect.">
        <title>Genomic analysis of oral Campylobacter concisus strains identified a potential bacterial molecular marker associated with active Crohn's disease.</title>
        <authorList>
            <person name="Liu F."/>
            <person name="Ma R."/>
            <person name="Tay C.Y.A."/>
            <person name="Octavia S."/>
            <person name="Lan R."/>
            <person name="Chung H.K.L."/>
            <person name="Riordan S.M."/>
            <person name="Grimm M.C."/>
            <person name="Leong R.W."/>
            <person name="Tanaka M.M."/>
            <person name="Connor S."/>
            <person name="Zhang L."/>
        </authorList>
    </citation>
    <scope>NUCLEOTIDE SEQUENCE [LARGE SCALE GENOMIC DNA]</scope>
    <source>
        <strain evidence="1 2">P2CDO4</strain>
    </source>
</reference>
<sequence length="38" mass="4385">MIGFFAVSIHLQKANIIRQIFKKDKNEKSDLSLSHRGN</sequence>